<dbReference type="GO" id="GO:0048038">
    <property type="term" value="F:quinone binding"/>
    <property type="evidence" value="ECO:0007669"/>
    <property type="project" value="TreeGrafter"/>
</dbReference>
<comment type="similarity">
    <text evidence="1 3">Belongs to the short-chain dehydrogenases/reductases (SDR) family.</text>
</comment>
<evidence type="ECO:0000313" key="5">
    <source>
        <dbReference type="Proteomes" id="UP000005666"/>
    </source>
</evidence>
<evidence type="ECO:0000256" key="1">
    <source>
        <dbReference type="ARBA" id="ARBA00006484"/>
    </source>
</evidence>
<dbReference type="RefSeq" id="XP_003684853.1">
    <property type="nucleotide sequence ID" value="XM_003684805.1"/>
</dbReference>
<dbReference type="HOGENOM" id="CLU_010194_2_10_1"/>
<dbReference type="Gene3D" id="3.40.50.720">
    <property type="entry name" value="NAD(P)-binding Rossmann-like Domain"/>
    <property type="match status" value="1"/>
</dbReference>
<accession>G8BRP3</accession>
<dbReference type="InterPro" id="IPR036291">
    <property type="entry name" value="NAD(P)-bd_dom_sf"/>
</dbReference>
<sequence length="288" mass="31927">MQFLPVAIITGATRGIGKEITKKLSSNGISCISVGASLHSISRIKQNDHLSFIKENQHHGALAIDLSQWPNSLDSSNIDTVDFSLDGNTMVSKQEHGDSVFSLIDIWNKQLKEKGLSHDVVYYTSLLINCAGITQENISIKESNEKITKIMNVNFLSAVTLCNKTIIRIIKEKRQIKNQLVGHDESISRMKTKIINISSALETSKYIIPGTSIYSASKSALSCYSKTLNEEIQKTGIKVTSLPINLIEGTDMIKDLSNSSGFENLEKYNLPTDTKENVANKVFQLYLK</sequence>
<dbReference type="Proteomes" id="UP000005666">
    <property type="component" value="Chromosome 3"/>
</dbReference>
<gene>
    <name evidence="4" type="primary">TPHA0C02660</name>
    <name evidence="4" type="ordered locus">TPHA_0C02660</name>
</gene>
<dbReference type="SUPFAM" id="SSF51735">
    <property type="entry name" value="NAD(P)-binding Rossmann-fold domains"/>
    <property type="match status" value="1"/>
</dbReference>
<evidence type="ECO:0008006" key="6">
    <source>
        <dbReference type="Google" id="ProtNLM"/>
    </source>
</evidence>
<evidence type="ECO:0000256" key="3">
    <source>
        <dbReference type="RuleBase" id="RU000363"/>
    </source>
</evidence>
<dbReference type="PANTHER" id="PTHR42760:SF133">
    <property type="entry name" value="3-OXOACYL-[ACYL-CARRIER-PROTEIN] REDUCTASE"/>
    <property type="match status" value="1"/>
</dbReference>
<dbReference type="AlphaFoldDB" id="G8BRP3"/>
<dbReference type="KEGG" id="tpf:TPHA_0C02660"/>
<proteinExistence type="inferred from homology"/>
<dbReference type="CDD" id="cd05233">
    <property type="entry name" value="SDR_c"/>
    <property type="match status" value="1"/>
</dbReference>
<evidence type="ECO:0000256" key="2">
    <source>
        <dbReference type="ARBA" id="ARBA00023002"/>
    </source>
</evidence>
<dbReference type="OrthoDB" id="417891at2759"/>
<reference evidence="4 5" key="1">
    <citation type="journal article" date="2011" name="Proc. Natl. Acad. Sci. U.S.A.">
        <title>Evolutionary erosion of yeast sex chromosomes by mating-type switching accidents.</title>
        <authorList>
            <person name="Gordon J.L."/>
            <person name="Armisen D."/>
            <person name="Proux-Wera E."/>
            <person name="Oheigeartaigh S.S."/>
            <person name="Byrne K.P."/>
            <person name="Wolfe K.H."/>
        </authorList>
    </citation>
    <scope>NUCLEOTIDE SEQUENCE [LARGE SCALE GENOMIC DNA]</scope>
    <source>
        <strain evidence="5">ATCC 24235 / CBS 4417 / NBRC 1672 / NRRL Y-8282 / UCD 70-5</strain>
    </source>
</reference>
<dbReference type="eggNOG" id="KOG0725">
    <property type="taxonomic scope" value="Eukaryota"/>
</dbReference>
<keyword evidence="2" id="KW-0560">Oxidoreductase</keyword>
<keyword evidence="5" id="KW-1185">Reference proteome</keyword>
<dbReference type="GeneID" id="11533511"/>
<name>G8BRP3_TETPH</name>
<dbReference type="Pfam" id="PF00106">
    <property type="entry name" value="adh_short"/>
    <property type="match status" value="1"/>
</dbReference>
<dbReference type="GO" id="GO:0006633">
    <property type="term" value="P:fatty acid biosynthetic process"/>
    <property type="evidence" value="ECO:0007669"/>
    <property type="project" value="TreeGrafter"/>
</dbReference>
<dbReference type="GO" id="GO:0016616">
    <property type="term" value="F:oxidoreductase activity, acting on the CH-OH group of donors, NAD or NADP as acceptor"/>
    <property type="evidence" value="ECO:0007669"/>
    <property type="project" value="TreeGrafter"/>
</dbReference>
<dbReference type="PRINTS" id="PR00081">
    <property type="entry name" value="GDHRDH"/>
</dbReference>
<dbReference type="InterPro" id="IPR002347">
    <property type="entry name" value="SDR_fam"/>
</dbReference>
<protein>
    <recommendedName>
        <fullName evidence="6">Ketoreductase (KR) domain-containing protein</fullName>
    </recommendedName>
</protein>
<organism evidence="4 5">
    <name type="scientific">Tetrapisispora phaffii (strain ATCC 24235 / CBS 4417 / NBRC 1672 / NRRL Y-8282 / UCD 70-5)</name>
    <name type="common">Yeast</name>
    <name type="synonym">Fabospora phaffii</name>
    <dbReference type="NCBI Taxonomy" id="1071381"/>
    <lineage>
        <taxon>Eukaryota</taxon>
        <taxon>Fungi</taxon>
        <taxon>Dikarya</taxon>
        <taxon>Ascomycota</taxon>
        <taxon>Saccharomycotina</taxon>
        <taxon>Saccharomycetes</taxon>
        <taxon>Saccharomycetales</taxon>
        <taxon>Saccharomycetaceae</taxon>
        <taxon>Tetrapisispora</taxon>
    </lineage>
</organism>
<dbReference type="EMBL" id="HE612858">
    <property type="protein sequence ID" value="CCE62419.1"/>
    <property type="molecule type" value="Genomic_DNA"/>
</dbReference>
<dbReference type="PANTHER" id="PTHR42760">
    <property type="entry name" value="SHORT-CHAIN DEHYDROGENASES/REDUCTASES FAMILY MEMBER"/>
    <property type="match status" value="1"/>
</dbReference>
<evidence type="ECO:0000313" key="4">
    <source>
        <dbReference type="EMBL" id="CCE62419.1"/>
    </source>
</evidence>
<dbReference type="OMA" id="QETETWG"/>
<dbReference type="PRINTS" id="PR00080">
    <property type="entry name" value="SDRFAMILY"/>
</dbReference>
<dbReference type="STRING" id="1071381.G8BRP3"/>